<dbReference type="GO" id="GO:0006032">
    <property type="term" value="P:chitin catabolic process"/>
    <property type="evidence" value="ECO:0007669"/>
    <property type="project" value="InterPro"/>
</dbReference>
<evidence type="ECO:0000313" key="3">
    <source>
        <dbReference type="Proteomes" id="UP000249499"/>
    </source>
</evidence>
<dbReference type="Gene3D" id="1.10.530.10">
    <property type="match status" value="1"/>
</dbReference>
<protein>
    <recommendedName>
        <fullName evidence="1">Glycoside hydrolase family 19 catalytic domain-containing protein</fullName>
    </recommendedName>
</protein>
<accession>A0AAF1KRH3</accession>
<dbReference type="InterPro" id="IPR000726">
    <property type="entry name" value="Glyco_hydro_19_cat"/>
</dbReference>
<organism evidence="2 3">
    <name type="scientific">Rhizobium tumorigenes</name>
    <dbReference type="NCBI Taxonomy" id="2041385"/>
    <lineage>
        <taxon>Bacteria</taxon>
        <taxon>Pseudomonadati</taxon>
        <taxon>Pseudomonadota</taxon>
        <taxon>Alphaproteobacteria</taxon>
        <taxon>Hyphomicrobiales</taxon>
        <taxon>Rhizobiaceae</taxon>
        <taxon>Rhizobium/Agrobacterium group</taxon>
        <taxon>Rhizobium</taxon>
    </lineage>
</organism>
<dbReference type="Proteomes" id="UP000249499">
    <property type="component" value="Chromosome"/>
</dbReference>
<dbReference type="KEGG" id="rtu:PR017_03510"/>
<dbReference type="AlphaFoldDB" id="A0AAF1KRH3"/>
<dbReference type="Pfam" id="PF00182">
    <property type="entry name" value="Glyco_hydro_19"/>
    <property type="match status" value="1"/>
</dbReference>
<dbReference type="GO" id="GO:0004568">
    <property type="term" value="F:chitinase activity"/>
    <property type="evidence" value="ECO:0007669"/>
    <property type="project" value="InterPro"/>
</dbReference>
<dbReference type="RefSeq" id="WP_111220319.1">
    <property type="nucleotide sequence ID" value="NZ_CP117255.1"/>
</dbReference>
<gene>
    <name evidence="2" type="ORF">PR017_03510</name>
</gene>
<proteinExistence type="predicted"/>
<name>A0AAF1KRH3_9HYPH</name>
<evidence type="ECO:0000313" key="2">
    <source>
        <dbReference type="EMBL" id="WFR96218.1"/>
    </source>
</evidence>
<reference evidence="3" key="2">
    <citation type="journal article" date="2023" name="MicrobiologyOpen">
        <title>Genomics of the tumorigenes clade of the family Rhizobiaceae and description of Rhizobium rhododendri sp. nov.</title>
        <authorList>
            <person name="Kuzmanovic N."/>
            <person name="diCenzo G.C."/>
            <person name="Bunk B."/>
            <person name="Sproeer C."/>
            <person name="Fruehling A."/>
            <person name="Neumann-Schaal M."/>
            <person name="Overmann J."/>
            <person name="Smalla K."/>
        </authorList>
    </citation>
    <scope>NUCLEOTIDE SEQUENCE [LARGE SCALE GENOMIC DNA]</scope>
    <source>
        <strain evidence="3">1078</strain>
    </source>
</reference>
<dbReference type="GO" id="GO:0016998">
    <property type="term" value="P:cell wall macromolecule catabolic process"/>
    <property type="evidence" value="ECO:0007669"/>
    <property type="project" value="InterPro"/>
</dbReference>
<dbReference type="InterPro" id="IPR023346">
    <property type="entry name" value="Lysozyme-like_dom_sf"/>
</dbReference>
<dbReference type="EMBL" id="CP117255">
    <property type="protein sequence ID" value="WFR96218.1"/>
    <property type="molecule type" value="Genomic_DNA"/>
</dbReference>
<sequence>MTLNRDFFFDQLREKLYSNGLNMAQVEGHEAVLDAWEKDHAKSDDRWLAYILATAYHETAFTMQPVRETLANTDEQAAARLEAAWDAGKLSWVKTPYWRKDADGKYWFGRGLVQITFKANYRKLGDAIGVDLVADPDLALGLDVAVQIILYGMLNGSFTGRKLADYFNKTRSDWVNARRIVNGLDRADAIGGYGKIYYAALSYTV</sequence>
<feature type="domain" description="Glycoside hydrolase family 19 catalytic" evidence="1">
    <location>
        <begin position="101"/>
        <end position="139"/>
    </location>
</feature>
<keyword evidence="3" id="KW-1185">Reference proteome</keyword>
<dbReference type="SUPFAM" id="SSF53955">
    <property type="entry name" value="Lysozyme-like"/>
    <property type="match status" value="1"/>
</dbReference>
<evidence type="ECO:0000259" key="1">
    <source>
        <dbReference type="Pfam" id="PF00182"/>
    </source>
</evidence>
<reference evidence="2 3" key="1">
    <citation type="journal article" date="2018" name="Sci. Rep.">
        <title>Rhizobium tumorigenes sp. nov., a novel plant tumorigenic bacterium isolated from cane gall tumors on thornless blackberry.</title>
        <authorList>
            <person name="Kuzmanovi N."/>
            <person name="Smalla K."/>
            <person name="Gronow S."/>
            <person name="PuBawska J."/>
        </authorList>
    </citation>
    <scope>NUCLEOTIDE SEQUENCE [LARGE SCALE GENOMIC DNA]</scope>
    <source>
        <strain evidence="2 3">1078</strain>
    </source>
</reference>